<gene>
    <name evidence="9 11" type="primary">lipA</name>
    <name evidence="11" type="ORF">AB162_198</name>
</gene>
<dbReference type="CDD" id="cd01335">
    <property type="entry name" value="Radical_SAM"/>
    <property type="match status" value="1"/>
</dbReference>
<dbReference type="InterPro" id="IPR007197">
    <property type="entry name" value="rSAM"/>
</dbReference>
<dbReference type="UniPathway" id="UPA00538">
    <property type="reaction ID" value="UER00593"/>
</dbReference>
<dbReference type="RefSeq" id="WP_053096691.1">
    <property type="nucleotide sequence ID" value="NZ_CP011787.1"/>
</dbReference>
<dbReference type="NCBIfam" id="NF004019">
    <property type="entry name" value="PRK05481.1"/>
    <property type="match status" value="1"/>
</dbReference>
<dbReference type="EC" id="2.8.1.8" evidence="9"/>
<dbReference type="PROSITE" id="PS51918">
    <property type="entry name" value="RADICAL_SAM"/>
    <property type="match status" value="1"/>
</dbReference>
<dbReference type="SMART" id="SM00729">
    <property type="entry name" value="Elp3"/>
    <property type="match status" value="1"/>
</dbReference>
<dbReference type="FunFam" id="3.20.20.70:FF:000040">
    <property type="entry name" value="Lipoyl synthase"/>
    <property type="match status" value="1"/>
</dbReference>
<organism evidence="11 12">
    <name type="scientific">Candidatus Palibaumannia cicadellinicola</name>
    <dbReference type="NCBI Taxonomy" id="186490"/>
    <lineage>
        <taxon>Bacteria</taxon>
        <taxon>Pseudomonadati</taxon>
        <taxon>Pseudomonadota</taxon>
        <taxon>Gammaproteobacteria</taxon>
        <taxon>Candidatus Palibaumannia</taxon>
    </lineage>
</organism>
<dbReference type="GO" id="GO:0046872">
    <property type="term" value="F:metal ion binding"/>
    <property type="evidence" value="ECO:0007669"/>
    <property type="project" value="UniProtKB-KW"/>
</dbReference>
<keyword evidence="7 9" id="KW-0411">Iron-sulfur</keyword>
<evidence type="ECO:0000256" key="6">
    <source>
        <dbReference type="ARBA" id="ARBA00023004"/>
    </source>
</evidence>
<evidence type="ECO:0000259" key="10">
    <source>
        <dbReference type="PROSITE" id="PS51918"/>
    </source>
</evidence>
<dbReference type="Gene3D" id="3.20.20.70">
    <property type="entry name" value="Aldolase class I"/>
    <property type="match status" value="1"/>
</dbReference>
<dbReference type="OrthoDB" id="9787898at2"/>
<dbReference type="PIRSF" id="PIRSF005963">
    <property type="entry name" value="Lipoyl_synth"/>
    <property type="match status" value="1"/>
</dbReference>
<comment type="subcellular location">
    <subcellularLocation>
        <location evidence="9">Cytoplasm</location>
    </subcellularLocation>
</comment>
<comment type="function">
    <text evidence="9">Catalyzes the radical-mediated insertion of two sulfur atoms into the C-6 and C-8 positions of the octanoyl moiety bound to the lipoyl domains of lipoate-dependent enzymes, thereby converting the octanoylated domains into lipoylated derivatives.</text>
</comment>
<dbReference type="Proteomes" id="UP000056466">
    <property type="component" value="Chromosome"/>
</dbReference>
<dbReference type="SUPFAM" id="SSF102114">
    <property type="entry name" value="Radical SAM enzymes"/>
    <property type="match status" value="1"/>
</dbReference>
<dbReference type="PATRIC" id="fig|186490.8.peg.188"/>
<sequence length="307" mass="34848">MSEPKKINLHLAKNNTNSEEKLRKPSWIKIKFPNNYYNINYIKTMMKQNGLHTICEESSCPNIFECFSCGTATFMILGKICTRRCAFCNVANGKPINPDINEPEKIAATIKNMGLRYVVITSVNRDDLHDGGAKHFSDCISAIRSKNATTSIEILVPDFRGRMKQAIEILNKTPPDVFNHNIENVPRLYRTVRPGANYSHSLKLLKTFKECNPSLPTKSGLMMGLGETKDEILEVMRDLRLNGVTMLTIGQYLQPSIHHLPVKRYVSPKEFDEIKNESLAMGFTHAYCGPFIRSSYHADLQYQDKGI</sequence>
<dbReference type="SFLD" id="SFLDS00029">
    <property type="entry name" value="Radical_SAM"/>
    <property type="match status" value="1"/>
</dbReference>
<evidence type="ECO:0000256" key="5">
    <source>
        <dbReference type="ARBA" id="ARBA00022723"/>
    </source>
</evidence>
<evidence type="ECO:0000256" key="7">
    <source>
        <dbReference type="ARBA" id="ARBA00023014"/>
    </source>
</evidence>
<dbReference type="KEGG" id="bcig:AB162_198"/>
<dbReference type="Pfam" id="PF16881">
    <property type="entry name" value="LIAS_N"/>
    <property type="match status" value="1"/>
</dbReference>
<comment type="pathway">
    <text evidence="9">Protein modification; protein lipoylation via endogenous pathway; protein N(6)-(lipoyl)lysine from octanoyl-[acyl-carrier-protein]: step 2/2.</text>
</comment>
<feature type="binding site" evidence="9">
    <location>
        <position position="295"/>
    </location>
    <ligand>
        <name>[4Fe-4S] cluster</name>
        <dbReference type="ChEBI" id="CHEBI:49883"/>
        <label>1</label>
    </ligand>
</feature>
<feature type="binding site" evidence="9">
    <location>
        <position position="85"/>
    </location>
    <ligand>
        <name>[4Fe-4S] cluster</name>
        <dbReference type="ChEBI" id="CHEBI:49883"/>
        <label>2</label>
        <note>4Fe-4S-S-AdoMet</note>
    </ligand>
</feature>
<dbReference type="GO" id="GO:0005737">
    <property type="term" value="C:cytoplasm"/>
    <property type="evidence" value="ECO:0007669"/>
    <property type="project" value="UniProtKB-SubCell"/>
</dbReference>
<reference evidence="11 12" key="1">
    <citation type="submission" date="2015-06" db="EMBL/GenBank/DDBJ databases">
        <title>Lineage-specific patterns of genome deterioration in obligate symbionts.</title>
        <authorList>
            <person name="Bennett G.M."/>
            <person name="McCutcheon J.P."/>
            <person name="McDonald B.R."/>
            <person name="Moran N.A."/>
        </authorList>
    </citation>
    <scope>NUCLEOTIDE SEQUENCE [LARGE SCALE GENOMIC DNA]</scope>
    <source>
        <strain evidence="11 12">B-GSS</strain>
    </source>
</reference>
<name>A0A0K2BL70_9GAMM</name>
<dbReference type="GO" id="GO:0051539">
    <property type="term" value="F:4 iron, 4 sulfur cluster binding"/>
    <property type="evidence" value="ECO:0007669"/>
    <property type="project" value="UniProtKB-UniRule"/>
</dbReference>
<keyword evidence="6 9" id="KW-0408">Iron</keyword>
<dbReference type="PANTHER" id="PTHR10949">
    <property type="entry name" value="LIPOYL SYNTHASE"/>
    <property type="match status" value="1"/>
</dbReference>
<feature type="binding site" evidence="9">
    <location>
        <position position="88"/>
    </location>
    <ligand>
        <name>[4Fe-4S] cluster</name>
        <dbReference type="ChEBI" id="CHEBI:49883"/>
        <label>2</label>
        <note>4Fe-4S-S-AdoMet</note>
    </ligand>
</feature>
<evidence type="ECO:0000256" key="4">
    <source>
        <dbReference type="ARBA" id="ARBA00022691"/>
    </source>
</evidence>
<comment type="cofactor">
    <cofactor evidence="9">
        <name>[4Fe-4S] cluster</name>
        <dbReference type="ChEBI" id="CHEBI:49883"/>
    </cofactor>
    <text evidence="9">Binds 2 [4Fe-4S] clusters per subunit. One cluster is coordinated with 3 cysteines and an exchangeable S-adenosyl-L-methionine.</text>
</comment>
<evidence type="ECO:0000313" key="12">
    <source>
        <dbReference type="Proteomes" id="UP000056466"/>
    </source>
</evidence>
<comment type="similarity">
    <text evidence="9">Belongs to the radical SAM superfamily. Lipoyl synthase family.</text>
</comment>
<dbReference type="GO" id="GO:0016992">
    <property type="term" value="F:lipoate synthase activity"/>
    <property type="evidence" value="ECO:0007669"/>
    <property type="project" value="UniProtKB-UniRule"/>
</dbReference>
<dbReference type="InterPro" id="IPR031691">
    <property type="entry name" value="LIAS_N"/>
</dbReference>
<feature type="binding site" evidence="9">
    <location>
        <position position="81"/>
    </location>
    <ligand>
        <name>[4Fe-4S] cluster</name>
        <dbReference type="ChEBI" id="CHEBI:49883"/>
        <label>2</label>
        <note>4Fe-4S-S-AdoMet</note>
    </ligand>
</feature>
<evidence type="ECO:0000256" key="2">
    <source>
        <dbReference type="ARBA" id="ARBA00022490"/>
    </source>
</evidence>
<evidence type="ECO:0000256" key="1">
    <source>
        <dbReference type="ARBA" id="ARBA00022485"/>
    </source>
</evidence>
<evidence type="ECO:0000256" key="8">
    <source>
        <dbReference type="ARBA" id="ARBA00047326"/>
    </source>
</evidence>
<dbReference type="InterPro" id="IPR058240">
    <property type="entry name" value="rSAM_sf"/>
</dbReference>
<comment type="catalytic activity">
    <reaction evidence="8 9">
        <text>[[Fe-S] cluster scaffold protein carrying a second [4Fe-4S](2+) cluster] + N(6)-octanoyl-L-lysyl-[protein] + 2 oxidized [2Fe-2S]-[ferredoxin] + 2 S-adenosyl-L-methionine + 4 H(+) = [[Fe-S] cluster scaffold protein] + N(6)-[(R)-dihydrolipoyl]-L-lysyl-[protein] + 4 Fe(3+) + 2 hydrogen sulfide + 2 5'-deoxyadenosine + 2 L-methionine + 2 reduced [2Fe-2S]-[ferredoxin]</text>
        <dbReference type="Rhea" id="RHEA:16585"/>
        <dbReference type="Rhea" id="RHEA-COMP:9928"/>
        <dbReference type="Rhea" id="RHEA-COMP:10000"/>
        <dbReference type="Rhea" id="RHEA-COMP:10001"/>
        <dbReference type="Rhea" id="RHEA-COMP:10475"/>
        <dbReference type="Rhea" id="RHEA-COMP:14568"/>
        <dbReference type="Rhea" id="RHEA-COMP:14569"/>
        <dbReference type="ChEBI" id="CHEBI:15378"/>
        <dbReference type="ChEBI" id="CHEBI:17319"/>
        <dbReference type="ChEBI" id="CHEBI:29034"/>
        <dbReference type="ChEBI" id="CHEBI:29919"/>
        <dbReference type="ChEBI" id="CHEBI:33722"/>
        <dbReference type="ChEBI" id="CHEBI:33737"/>
        <dbReference type="ChEBI" id="CHEBI:33738"/>
        <dbReference type="ChEBI" id="CHEBI:57844"/>
        <dbReference type="ChEBI" id="CHEBI:59789"/>
        <dbReference type="ChEBI" id="CHEBI:78809"/>
        <dbReference type="ChEBI" id="CHEBI:83100"/>
        <dbReference type="EC" id="2.8.1.8"/>
    </reaction>
</comment>
<dbReference type="HAMAP" id="MF_00206">
    <property type="entry name" value="Lipoyl_synth"/>
    <property type="match status" value="1"/>
</dbReference>
<evidence type="ECO:0000256" key="3">
    <source>
        <dbReference type="ARBA" id="ARBA00022679"/>
    </source>
</evidence>
<dbReference type="Pfam" id="PF04055">
    <property type="entry name" value="Radical_SAM"/>
    <property type="match status" value="1"/>
</dbReference>
<dbReference type="SFLD" id="SFLDG01058">
    <property type="entry name" value="lipoyl_synthase_like"/>
    <property type="match status" value="1"/>
</dbReference>
<keyword evidence="12" id="KW-1185">Reference proteome</keyword>
<dbReference type="NCBIfam" id="NF009544">
    <property type="entry name" value="PRK12928.1"/>
    <property type="match status" value="1"/>
</dbReference>
<dbReference type="EMBL" id="CP011787">
    <property type="protein sequence ID" value="AKZ65803.1"/>
    <property type="molecule type" value="Genomic_DNA"/>
</dbReference>
<dbReference type="GO" id="GO:0009249">
    <property type="term" value="P:protein lipoylation"/>
    <property type="evidence" value="ECO:0007669"/>
    <property type="project" value="UniProtKB-UniRule"/>
</dbReference>
<feature type="domain" description="Radical SAM core" evidence="10">
    <location>
        <begin position="67"/>
        <end position="284"/>
    </location>
</feature>
<feature type="binding site" evidence="9">
    <location>
        <position position="60"/>
    </location>
    <ligand>
        <name>[4Fe-4S] cluster</name>
        <dbReference type="ChEBI" id="CHEBI:49883"/>
        <label>1</label>
    </ligand>
</feature>
<dbReference type="PANTHER" id="PTHR10949:SF0">
    <property type="entry name" value="LIPOYL SYNTHASE, MITOCHONDRIAL"/>
    <property type="match status" value="1"/>
</dbReference>
<proteinExistence type="inferred from homology"/>
<keyword evidence="3 9" id="KW-0808">Transferase</keyword>
<dbReference type="InterPro" id="IPR006638">
    <property type="entry name" value="Elp3/MiaA/NifB-like_rSAM"/>
</dbReference>
<dbReference type="InterPro" id="IPR003698">
    <property type="entry name" value="Lipoyl_synth"/>
</dbReference>
<feature type="binding site" evidence="9">
    <location>
        <position position="55"/>
    </location>
    <ligand>
        <name>[4Fe-4S] cluster</name>
        <dbReference type="ChEBI" id="CHEBI:49883"/>
        <label>1</label>
    </ligand>
</feature>
<keyword evidence="4 9" id="KW-0949">S-adenosyl-L-methionine</keyword>
<keyword evidence="1 9" id="KW-0004">4Fe-4S</keyword>
<dbReference type="InterPro" id="IPR013785">
    <property type="entry name" value="Aldolase_TIM"/>
</dbReference>
<dbReference type="AlphaFoldDB" id="A0A0K2BL70"/>
<keyword evidence="2 9" id="KW-0963">Cytoplasm</keyword>
<dbReference type="SFLD" id="SFLDF00271">
    <property type="entry name" value="lipoyl_synthase"/>
    <property type="match status" value="1"/>
</dbReference>
<evidence type="ECO:0000256" key="9">
    <source>
        <dbReference type="HAMAP-Rule" id="MF_00206"/>
    </source>
</evidence>
<dbReference type="NCBIfam" id="TIGR00510">
    <property type="entry name" value="lipA"/>
    <property type="match status" value="1"/>
</dbReference>
<protein>
    <recommendedName>
        <fullName evidence="9">Lipoyl synthase</fullName>
        <ecNumber evidence="9">2.8.1.8</ecNumber>
    </recommendedName>
    <alternativeName>
        <fullName evidence="9">Lip-syn</fullName>
        <shortName evidence="9">LS</shortName>
    </alternativeName>
    <alternativeName>
        <fullName evidence="9">Lipoate synthase</fullName>
    </alternativeName>
    <alternativeName>
        <fullName evidence="9">Lipoic acid synthase</fullName>
    </alternativeName>
    <alternativeName>
        <fullName evidence="9">Sulfur insertion protein LipA</fullName>
    </alternativeName>
</protein>
<keyword evidence="5 9" id="KW-0479">Metal-binding</keyword>
<accession>A0A0K2BL70</accession>
<evidence type="ECO:0000313" key="11">
    <source>
        <dbReference type="EMBL" id="AKZ65803.1"/>
    </source>
</evidence>
<feature type="binding site" evidence="9">
    <location>
        <position position="66"/>
    </location>
    <ligand>
        <name>[4Fe-4S] cluster</name>
        <dbReference type="ChEBI" id="CHEBI:49883"/>
        <label>1</label>
    </ligand>
</feature>